<dbReference type="AlphaFoldDB" id="A0AAN5LFC6"/>
<accession>A0AAN5LFC6</accession>
<protein>
    <submittedName>
        <fullName evidence="1">Uncharacterized protein</fullName>
    </submittedName>
</protein>
<comment type="caution">
    <text evidence="1">The sequence shown here is derived from an EMBL/GenBank/DDBJ whole genome shotgun (WGS) entry which is preliminary data.</text>
</comment>
<reference evidence="1" key="2">
    <citation type="submission" date="2020-11" db="EMBL/GenBank/DDBJ databases">
        <authorList>
            <consortium name="NCBI Pathogen Detection Project"/>
        </authorList>
    </citation>
    <scope>NUCLEOTIDE SEQUENCE</scope>
    <source>
        <strain evidence="1">R404</strain>
    </source>
</reference>
<sequence length="90" mass="10600">MKWFADYVDELKEKLEITSDYGIAKHLGIERQNMTKVRNGDALNNLICFRIANELKKHPMEIIATARAQKERNTELRAFWIKMAKEYGNK</sequence>
<evidence type="ECO:0000313" key="1">
    <source>
        <dbReference type="EMBL" id="HAT1685484.1"/>
    </source>
</evidence>
<proteinExistence type="predicted"/>
<name>A0AAN5LFC6_KLEOX</name>
<gene>
    <name evidence="1" type="ORF">I8Y21_006355</name>
</gene>
<reference evidence="1" key="1">
    <citation type="journal article" date="2018" name="Genome Biol.">
        <title>SKESA: strategic k-mer extension for scrupulous assemblies.</title>
        <authorList>
            <person name="Souvorov A."/>
            <person name="Agarwala R."/>
            <person name="Lipman D.J."/>
        </authorList>
    </citation>
    <scope>NUCLEOTIDE SEQUENCE</scope>
    <source>
        <strain evidence="1">R404</strain>
    </source>
</reference>
<dbReference type="EMBL" id="DACSEO010000233">
    <property type="protein sequence ID" value="HAT1685484.1"/>
    <property type="molecule type" value="Genomic_DNA"/>
</dbReference>
<dbReference type="Proteomes" id="UP000856143">
    <property type="component" value="Unassembled WGS sequence"/>
</dbReference>
<organism evidence="1 2">
    <name type="scientific">Klebsiella oxytoca</name>
    <dbReference type="NCBI Taxonomy" id="571"/>
    <lineage>
        <taxon>Bacteria</taxon>
        <taxon>Pseudomonadati</taxon>
        <taxon>Pseudomonadota</taxon>
        <taxon>Gammaproteobacteria</taxon>
        <taxon>Enterobacterales</taxon>
        <taxon>Enterobacteriaceae</taxon>
        <taxon>Klebsiella/Raoultella group</taxon>
        <taxon>Klebsiella</taxon>
    </lineage>
</organism>
<evidence type="ECO:0000313" key="2">
    <source>
        <dbReference type="Proteomes" id="UP000856143"/>
    </source>
</evidence>